<feature type="domain" description="DinB-like" evidence="1">
    <location>
        <begin position="9"/>
        <end position="149"/>
    </location>
</feature>
<evidence type="ECO:0000313" key="2">
    <source>
        <dbReference type="EMBL" id="UOF89466.1"/>
    </source>
</evidence>
<accession>A0ABY4CJP5</accession>
<organism evidence="2 3">
    <name type="scientific">Fodinisporobacter ferrooxydans</name>
    <dbReference type="NCBI Taxonomy" id="2901836"/>
    <lineage>
        <taxon>Bacteria</taxon>
        <taxon>Bacillati</taxon>
        <taxon>Bacillota</taxon>
        <taxon>Bacilli</taxon>
        <taxon>Bacillales</taxon>
        <taxon>Alicyclobacillaceae</taxon>
        <taxon>Fodinisporobacter</taxon>
    </lineage>
</organism>
<dbReference type="SUPFAM" id="SSF109854">
    <property type="entry name" value="DinB/YfiT-like putative metalloenzymes"/>
    <property type="match status" value="1"/>
</dbReference>
<sequence length="160" mass="17660">MSQTNGLKQLVHARKSLLRMVQSIPEDVIDIQPAGFNNTIRWNVGHILVVAEYYVLGKTGHEAQLPKEYVTFFGNGTKPSDWTGEPPSFATLIQQLEDQLSRIQTALSGRLDEALANPVPLGSTGLQFETYGEVLNLGIYHEGNHTGFINALRRVVSATK</sequence>
<dbReference type="Proteomes" id="UP000830167">
    <property type="component" value="Chromosome"/>
</dbReference>
<name>A0ABY4CJP5_9BACL</name>
<evidence type="ECO:0000313" key="3">
    <source>
        <dbReference type="Proteomes" id="UP000830167"/>
    </source>
</evidence>
<reference evidence="2" key="1">
    <citation type="submission" date="2021-12" db="EMBL/GenBank/DDBJ databases">
        <title>Alicyclobacillaceae gen. nov., sp. nov., isolated from chalcocite enrichment system.</title>
        <authorList>
            <person name="Jiang Z."/>
        </authorList>
    </citation>
    <scope>NUCLEOTIDE SEQUENCE</scope>
    <source>
        <strain evidence="2">MYW30-H2</strain>
    </source>
</reference>
<keyword evidence="3" id="KW-1185">Reference proteome</keyword>
<evidence type="ECO:0000259" key="1">
    <source>
        <dbReference type="Pfam" id="PF12867"/>
    </source>
</evidence>
<dbReference type="Gene3D" id="1.20.120.450">
    <property type="entry name" value="dinb family like domain"/>
    <property type="match status" value="1"/>
</dbReference>
<dbReference type="InterPro" id="IPR034660">
    <property type="entry name" value="DinB/YfiT-like"/>
</dbReference>
<dbReference type="InterPro" id="IPR024775">
    <property type="entry name" value="DinB-like"/>
</dbReference>
<dbReference type="EMBL" id="CP089291">
    <property type="protein sequence ID" value="UOF89466.1"/>
    <property type="molecule type" value="Genomic_DNA"/>
</dbReference>
<gene>
    <name evidence="2" type="ORF">LSG31_16435</name>
</gene>
<protein>
    <submittedName>
        <fullName evidence="2">DinB family protein</fullName>
    </submittedName>
</protein>
<proteinExistence type="predicted"/>
<dbReference type="RefSeq" id="WP_347436156.1">
    <property type="nucleotide sequence ID" value="NZ_CP089291.1"/>
</dbReference>
<dbReference type="Pfam" id="PF12867">
    <property type="entry name" value="DinB_2"/>
    <property type="match status" value="1"/>
</dbReference>